<dbReference type="RefSeq" id="WP_283174340.1">
    <property type="nucleotide sequence ID" value="NZ_JAPNOA010000039.1"/>
</dbReference>
<keyword evidence="1" id="KW-0812">Transmembrane</keyword>
<dbReference type="AlphaFoldDB" id="A0A9X3ITQ2"/>
<organism evidence="2 3">
    <name type="scientific">Parathalassolituus penaei</name>
    <dbReference type="NCBI Taxonomy" id="2997323"/>
    <lineage>
        <taxon>Bacteria</taxon>
        <taxon>Pseudomonadati</taxon>
        <taxon>Pseudomonadota</taxon>
        <taxon>Gammaproteobacteria</taxon>
        <taxon>Oceanospirillales</taxon>
        <taxon>Oceanospirillaceae</taxon>
        <taxon>Parathalassolituus</taxon>
    </lineage>
</organism>
<comment type="caution">
    <text evidence="2">The sequence shown here is derived from an EMBL/GenBank/DDBJ whole genome shotgun (WGS) entry which is preliminary data.</text>
</comment>
<sequence>MKIFIPLFVFGVWLIAIGIGAKLGTAIVWGGALVLAAPAAATVYYAWLILFRPPA</sequence>
<proteinExistence type="predicted"/>
<accession>A0A9X3ITQ2</accession>
<dbReference type="Proteomes" id="UP001150830">
    <property type="component" value="Unassembled WGS sequence"/>
</dbReference>
<evidence type="ECO:0000313" key="2">
    <source>
        <dbReference type="EMBL" id="MCY0966129.1"/>
    </source>
</evidence>
<protein>
    <submittedName>
        <fullName evidence="2">Uncharacterized protein</fullName>
    </submittedName>
</protein>
<evidence type="ECO:0000256" key="1">
    <source>
        <dbReference type="SAM" id="Phobius"/>
    </source>
</evidence>
<name>A0A9X3ITQ2_9GAMM</name>
<reference evidence="2" key="1">
    <citation type="submission" date="2022-11" db="EMBL/GenBank/DDBJ databases">
        <title>Parathalassolutuus dongxingensis gen. nov., sp. nov., a novel member of family Oceanospirillaceae isolated from a coastal shrimp pond in Guangxi, China.</title>
        <authorList>
            <person name="Chen H."/>
        </authorList>
    </citation>
    <scope>NUCLEOTIDE SEQUENCE</scope>
    <source>
        <strain evidence="2">G-43</strain>
    </source>
</reference>
<dbReference type="EMBL" id="JAPNOA010000039">
    <property type="protein sequence ID" value="MCY0966129.1"/>
    <property type="molecule type" value="Genomic_DNA"/>
</dbReference>
<evidence type="ECO:0000313" key="3">
    <source>
        <dbReference type="Proteomes" id="UP001150830"/>
    </source>
</evidence>
<keyword evidence="1" id="KW-1133">Transmembrane helix</keyword>
<feature type="transmembrane region" description="Helical" evidence="1">
    <location>
        <begin position="28"/>
        <end position="51"/>
    </location>
</feature>
<keyword evidence="1" id="KW-0472">Membrane</keyword>
<keyword evidence="3" id="KW-1185">Reference proteome</keyword>
<gene>
    <name evidence="2" type="ORF">OUO13_13125</name>
</gene>